<dbReference type="GO" id="GO:0007389">
    <property type="term" value="P:pattern specification process"/>
    <property type="evidence" value="ECO:0007669"/>
    <property type="project" value="TreeGrafter"/>
</dbReference>
<evidence type="ECO:0008006" key="4">
    <source>
        <dbReference type="Google" id="ProtNLM"/>
    </source>
</evidence>
<protein>
    <recommendedName>
        <fullName evidence="4">TSL-kinase interacting protein 1</fullName>
    </recommendedName>
</protein>
<name>A0AAV8TGK1_9ROSI</name>
<gene>
    <name evidence="2" type="ORF">K2173_014663</name>
</gene>
<feature type="region of interest" description="Disordered" evidence="1">
    <location>
        <begin position="196"/>
        <end position="231"/>
    </location>
</feature>
<evidence type="ECO:0000313" key="3">
    <source>
        <dbReference type="Proteomes" id="UP001159364"/>
    </source>
</evidence>
<dbReference type="AlphaFoldDB" id="A0AAV8TGK1"/>
<evidence type="ECO:0000256" key="1">
    <source>
        <dbReference type="SAM" id="MobiDB-lite"/>
    </source>
</evidence>
<reference evidence="2 3" key="1">
    <citation type="submission" date="2021-09" db="EMBL/GenBank/DDBJ databases">
        <title>Genomic insights and catalytic innovation underlie evolution of tropane alkaloids biosynthesis.</title>
        <authorList>
            <person name="Wang Y.-J."/>
            <person name="Tian T."/>
            <person name="Huang J.-P."/>
            <person name="Huang S.-X."/>
        </authorList>
    </citation>
    <scope>NUCLEOTIDE SEQUENCE [LARGE SCALE GENOMIC DNA]</scope>
    <source>
        <strain evidence="2">KIB-2018</strain>
        <tissue evidence="2">Leaf</tissue>
    </source>
</reference>
<feature type="compositionally biased region" description="Basic and acidic residues" evidence="1">
    <location>
        <begin position="210"/>
        <end position="231"/>
    </location>
</feature>
<sequence>MKTSEKQTMKVVDKPTKHIVGASRRHVANSRSKTTKMKFKSKVDVGVTEAGLAQALHPHLLDSDKPVTETVNTVPKNYPEQTFHPSVKVKLQLFPVDEDTRLGLEKDGYHPYLELTLSSRKRISSVLKHLNSKWGGSRIAVGEPILLPYSASGDTANYLWTLNENDVRAGDVFVAVGCPPVFRLRYGWFSHAETNSSEAPSISAPSKAYQHSEDMQENTETDRGNMHTEGEEIEAPKASRPFIENGTTDVAVVGNGSAESMGTEVRTNVGVEQSSAPWDDGLTNISIGGLLSEASMQGKVNNVNPKRDGNDAGLQPSQLVSDSLDAFITAQISGFQSTTPPPHGSGLSILDAENTCHAFSFQKFPSTAKGVTSGEVVYSQICGQDSYKSFKISDQTEVNTQSGLPQGYALKDSESDLSLCSRVYSDERSLGLSGIKWTDSLGPFDLGLSSS</sequence>
<comment type="caution">
    <text evidence="2">The sequence shown here is derived from an EMBL/GenBank/DDBJ whole genome shotgun (WGS) entry which is preliminary data.</text>
</comment>
<dbReference type="Proteomes" id="UP001159364">
    <property type="component" value="Linkage Group LG05"/>
</dbReference>
<dbReference type="PANTHER" id="PTHR21677">
    <property type="entry name" value="CRAMPED PROTEIN"/>
    <property type="match status" value="1"/>
</dbReference>
<dbReference type="GO" id="GO:0003682">
    <property type="term" value="F:chromatin binding"/>
    <property type="evidence" value="ECO:0007669"/>
    <property type="project" value="InterPro"/>
</dbReference>
<dbReference type="EMBL" id="JAIWQS010000005">
    <property type="protein sequence ID" value="KAJ8765541.1"/>
    <property type="molecule type" value="Genomic_DNA"/>
</dbReference>
<dbReference type="PANTHER" id="PTHR21677:SF4">
    <property type="entry name" value="TSL-KINASE INTERACTING-LIKE PROTEIN"/>
    <property type="match status" value="1"/>
</dbReference>
<organism evidence="2 3">
    <name type="scientific">Erythroxylum novogranatense</name>
    <dbReference type="NCBI Taxonomy" id="1862640"/>
    <lineage>
        <taxon>Eukaryota</taxon>
        <taxon>Viridiplantae</taxon>
        <taxon>Streptophyta</taxon>
        <taxon>Embryophyta</taxon>
        <taxon>Tracheophyta</taxon>
        <taxon>Spermatophyta</taxon>
        <taxon>Magnoliopsida</taxon>
        <taxon>eudicotyledons</taxon>
        <taxon>Gunneridae</taxon>
        <taxon>Pentapetalae</taxon>
        <taxon>rosids</taxon>
        <taxon>fabids</taxon>
        <taxon>Malpighiales</taxon>
        <taxon>Erythroxylaceae</taxon>
        <taxon>Erythroxylum</taxon>
    </lineage>
</organism>
<dbReference type="GO" id="GO:0005634">
    <property type="term" value="C:nucleus"/>
    <property type="evidence" value="ECO:0007669"/>
    <property type="project" value="TreeGrafter"/>
</dbReference>
<keyword evidence="3" id="KW-1185">Reference proteome</keyword>
<evidence type="ECO:0000313" key="2">
    <source>
        <dbReference type="EMBL" id="KAJ8765541.1"/>
    </source>
</evidence>
<dbReference type="InterPro" id="IPR055315">
    <property type="entry name" value="Cramped-like"/>
</dbReference>
<accession>A0AAV8TGK1</accession>
<proteinExistence type="predicted"/>